<protein>
    <submittedName>
        <fullName evidence="3">Uncharacterized protein</fullName>
    </submittedName>
</protein>
<sequence>TQQAIDKGIVSRSAATMKPGLSSAPTTFVSLNEINQKNFMSVNKPQVTSASDFDKLRQQNAESSFGEPRKEEKQRENFTKPVPKSVPSATSLSYQFISPKLATSPVSAEDIRKHHFVIICKQLIYFLMYWAVLVFRFYRFIDRFSKTIHLYISN</sequence>
<name>A0A4Y2ISW2_ARAVE</name>
<reference evidence="3 4" key="1">
    <citation type="journal article" date="2019" name="Sci. Rep.">
        <title>Orb-weaving spider Araneus ventricosus genome elucidates the spidroin gene catalogue.</title>
        <authorList>
            <person name="Kono N."/>
            <person name="Nakamura H."/>
            <person name="Ohtoshi R."/>
            <person name="Moran D.A.P."/>
            <person name="Shinohara A."/>
            <person name="Yoshida Y."/>
            <person name="Fujiwara M."/>
            <person name="Mori M."/>
            <person name="Tomita M."/>
            <person name="Arakawa K."/>
        </authorList>
    </citation>
    <scope>NUCLEOTIDE SEQUENCE [LARGE SCALE GENOMIC DNA]</scope>
</reference>
<evidence type="ECO:0000313" key="4">
    <source>
        <dbReference type="Proteomes" id="UP000499080"/>
    </source>
</evidence>
<keyword evidence="4" id="KW-1185">Reference proteome</keyword>
<proteinExistence type="predicted"/>
<dbReference type="EMBL" id="BGPR01107789">
    <property type="protein sequence ID" value="GBM80790.1"/>
    <property type="molecule type" value="Genomic_DNA"/>
</dbReference>
<dbReference type="Proteomes" id="UP000499080">
    <property type="component" value="Unassembled WGS sequence"/>
</dbReference>
<evidence type="ECO:0000256" key="1">
    <source>
        <dbReference type="SAM" id="MobiDB-lite"/>
    </source>
</evidence>
<feature type="transmembrane region" description="Helical" evidence="2">
    <location>
        <begin position="123"/>
        <end position="141"/>
    </location>
</feature>
<accession>A0A4Y2ISW2</accession>
<keyword evidence="2" id="KW-0472">Membrane</keyword>
<keyword evidence="2" id="KW-0812">Transmembrane</keyword>
<comment type="caution">
    <text evidence="3">The sequence shown here is derived from an EMBL/GenBank/DDBJ whole genome shotgun (WGS) entry which is preliminary data.</text>
</comment>
<feature type="non-terminal residue" evidence="3">
    <location>
        <position position="1"/>
    </location>
</feature>
<dbReference type="AlphaFoldDB" id="A0A4Y2ISW2"/>
<organism evidence="3 4">
    <name type="scientific">Araneus ventricosus</name>
    <name type="common">Orbweaver spider</name>
    <name type="synonym">Epeira ventricosa</name>
    <dbReference type="NCBI Taxonomy" id="182803"/>
    <lineage>
        <taxon>Eukaryota</taxon>
        <taxon>Metazoa</taxon>
        <taxon>Ecdysozoa</taxon>
        <taxon>Arthropoda</taxon>
        <taxon>Chelicerata</taxon>
        <taxon>Arachnida</taxon>
        <taxon>Araneae</taxon>
        <taxon>Araneomorphae</taxon>
        <taxon>Entelegynae</taxon>
        <taxon>Araneoidea</taxon>
        <taxon>Araneidae</taxon>
        <taxon>Araneus</taxon>
    </lineage>
</organism>
<evidence type="ECO:0000256" key="2">
    <source>
        <dbReference type="SAM" id="Phobius"/>
    </source>
</evidence>
<feature type="compositionally biased region" description="Basic and acidic residues" evidence="1">
    <location>
        <begin position="67"/>
        <end position="78"/>
    </location>
</feature>
<gene>
    <name evidence="3" type="ORF">AVEN_121344_1</name>
</gene>
<keyword evidence="2" id="KW-1133">Transmembrane helix</keyword>
<evidence type="ECO:0000313" key="3">
    <source>
        <dbReference type="EMBL" id="GBM80790.1"/>
    </source>
</evidence>
<feature type="region of interest" description="Disordered" evidence="1">
    <location>
        <begin position="49"/>
        <end position="88"/>
    </location>
</feature>